<keyword evidence="7" id="KW-0931">ER-Golgi transport</keyword>
<keyword evidence="8" id="KW-0653">Protein transport</keyword>
<evidence type="ECO:0000256" key="8">
    <source>
        <dbReference type="ARBA" id="ARBA00022927"/>
    </source>
</evidence>
<dbReference type="Proteomes" id="UP000186922">
    <property type="component" value="Unassembled WGS sequence"/>
</dbReference>
<dbReference type="AlphaFoldDB" id="A0A1D1USN8"/>
<evidence type="ECO:0000256" key="7">
    <source>
        <dbReference type="ARBA" id="ARBA00022892"/>
    </source>
</evidence>
<name>A0A1D1USN8_RAMVA</name>
<evidence type="ECO:0000256" key="2">
    <source>
        <dbReference type="ARBA" id="ARBA00022448"/>
    </source>
</evidence>
<keyword evidence="5" id="KW-0677">Repeat</keyword>
<dbReference type="GO" id="GO:0005789">
    <property type="term" value="C:endoplasmic reticulum membrane"/>
    <property type="evidence" value="ECO:0007669"/>
    <property type="project" value="UniProtKB-SubCell"/>
</dbReference>
<dbReference type="GO" id="GO:0015031">
    <property type="term" value="P:protein transport"/>
    <property type="evidence" value="ECO:0007669"/>
    <property type="project" value="UniProtKB-KW"/>
</dbReference>
<dbReference type="Pfam" id="PF00400">
    <property type="entry name" value="WD40"/>
    <property type="match status" value="2"/>
</dbReference>
<dbReference type="GO" id="GO:0003400">
    <property type="term" value="P:regulation of COPII vesicle coating"/>
    <property type="evidence" value="ECO:0007669"/>
    <property type="project" value="TreeGrafter"/>
</dbReference>
<keyword evidence="3 11" id="KW-0853">WD repeat</keyword>
<dbReference type="PANTHER" id="PTHR23284:SF0">
    <property type="entry name" value="PROLACTIN REGULATORY ELEMENT-BINDING PROTEIN"/>
    <property type="match status" value="1"/>
</dbReference>
<sequence length="531" mass="58631">MTKERRSRDGRAVRMHELDIPIFFIKRLGDRQFVVGGGGGSAKTGVPNAVYLFSLTIHNGRCYLRESQKLETGTAAPMNVAVYEITSSSLSPVAVDSPGLRLNRKLPTAKPSSSGGQPEPRAMPPLTHRLSTEVRTMLDTSRELVAIGLDNSSSIYQINRSLPKPTQSIDDEAFALSRVKPVVAKQDLLSIIFRETVRTIEGQPNIQQCCAFLPPDTNAAERRSSHGSDEQGSLPIEAGLVVGGTDGMLRFFRGENLQLAHSVKAHDDEVSDIDVSATGEEIVTGGRDKKVHVWSVASRKLITSAQPDFPQARSAAYRPRKVRFHSKEASVLFVVWIPVVREKKRKNHSFICVYKFRGTKLIMVKHTAMEGDLLSALAISPDGKYLATGNLDGNVSILRADSLAVIYSTTAHDTFVTDLEFADVTFGAKLLTGTENAQCTVFSVSADKKILLHQADFRYSSLKRWKKGIKWLALLWLFMVFVLRTLDYIGYIKLKTTEEFLTPYLDAEAAAAGSSHAAETLDEQQHFHNDP</sequence>
<reference evidence="13 14" key="1">
    <citation type="journal article" date="2016" name="Nat. Commun.">
        <title>Extremotolerant tardigrade genome and improved radiotolerance of human cultured cells by tardigrade-unique protein.</title>
        <authorList>
            <person name="Hashimoto T."/>
            <person name="Horikawa D.D."/>
            <person name="Saito Y."/>
            <person name="Kuwahara H."/>
            <person name="Kozuka-Hata H."/>
            <person name="Shin-I T."/>
            <person name="Minakuchi Y."/>
            <person name="Ohishi K."/>
            <person name="Motoyama A."/>
            <person name="Aizu T."/>
            <person name="Enomoto A."/>
            <person name="Kondo K."/>
            <person name="Tanaka S."/>
            <person name="Hara Y."/>
            <person name="Koshikawa S."/>
            <person name="Sagara H."/>
            <person name="Miura T."/>
            <person name="Yokobori S."/>
            <person name="Miyagawa K."/>
            <person name="Suzuki Y."/>
            <person name="Kubo T."/>
            <person name="Oyama M."/>
            <person name="Kohara Y."/>
            <person name="Fujiyama A."/>
            <person name="Arakawa K."/>
            <person name="Katayama T."/>
            <person name="Toyoda A."/>
            <person name="Kunieda T."/>
        </authorList>
    </citation>
    <scope>NUCLEOTIDE SEQUENCE [LARGE SCALE GENOMIC DNA]</scope>
    <source>
        <strain evidence="13 14">YOKOZUNA-1</strain>
    </source>
</reference>
<dbReference type="STRING" id="947166.A0A1D1USN8"/>
<dbReference type="PROSITE" id="PS50082">
    <property type="entry name" value="WD_REPEATS_2"/>
    <property type="match status" value="1"/>
</dbReference>
<proteinExistence type="predicted"/>
<dbReference type="Gene3D" id="2.130.10.10">
    <property type="entry name" value="YVTN repeat-like/Quinoprotein amine dehydrogenase"/>
    <property type="match status" value="1"/>
</dbReference>
<dbReference type="InterPro" id="IPR015943">
    <property type="entry name" value="WD40/YVTN_repeat-like_dom_sf"/>
</dbReference>
<evidence type="ECO:0000256" key="9">
    <source>
        <dbReference type="ARBA" id="ARBA00022989"/>
    </source>
</evidence>
<dbReference type="GO" id="GO:0006888">
    <property type="term" value="P:endoplasmic reticulum to Golgi vesicle-mediated transport"/>
    <property type="evidence" value="ECO:0007669"/>
    <property type="project" value="TreeGrafter"/>
</dbReference>
<dbReference type="InterPro" id="IPR036322">
    <property type="entry name" value="WD40_repeat_dom_sf"/>
</dbReference>
<organism evidence="13 14">
    <name type="scientific">Ramazzottius varieornatus</name>
    <name type="common">Water bear</name>
    <name type="synonym">Tardigrade</name>
    <dbReference type="NCBI Taxonomy" id="947166"/>
    <lineage>
        <taxon>Eukaryota</taxon>
        <taxon>Metazoa</taxon>
        <taxon>Ecdysozoa</taxon>
        <taxon>Tardigrada</taxon>
        <taxon>Eutardigrada</taxon>
        <taxon>Parachela</taxon>
        <taxon>Hypsibioidea</taxon>
        <taxon>Ramazzottiidae</taxon>
        <taxon>Ramazzottius</taxon>
    </lineage>
</organism>
<evidence type="ECO:0000256" key="3">
    <source>
        <dbReference type="ARBA" id="ARBA00022574"/>
    </source>
</evidence>
<dbReference type="InterPro" id="IPR045260">
    <property type="entry name" value="Sec12-like"/>
</dbReference>
<evidence type="ECO:0000256" key="5">
    <source>
        <dbReference type="ARBA" id="ARBA00022737"/>
    </source>
</evidence>
<evidence type="ECO:0000256" key="10">
    <source>
        <dbReference type="ARBA" id="ARBA00023136"/>
    </source>
</evidence>
<comment type="caution">
    <text evidence="13">The sequence shown here is derived from an EMBL/GenBank/DDBJ whole genome shotgun (WGS) entry which is preliminary data.</text>
</comment>
<dbReference type="SUPFAM" id="SSF50978">
    <property type="entry name" value="WD40 repeat-like"/>
    <property type="match status" value="1"/>
</dbReference>
<evidence type="ECO:0000256" key="6">
    <source>
        <dbReference type="ARBA" id="ARBA00022824"/>
    </source>
</evidence>
<dbReference type="InterPro" id="IPR001680">
    <property type="entry name" value="WD40_rpt"/>
</dbReference>
<keyword evidence="4" id="KW-0812">Transmembrane</keyword>
<dbReference type="OrthoDB" id="2013972at2759"/>
<keyword evidence="14" id="KW-1185">Reference proteome</keyword>
<evidence type="ECO:0000256" key="12">
    <source>
        <dbReference type="SAM" id="MobiDB-lite"/>
    </source>
</evidence>
<feature type="region of interest" description="Disordered" evidence="12">
    <location>
        <begin position="102"/>
        <end position="125"/>
    </location>
</feature>
<gene>
    <name evidence="13" type="primary">RvY_04735-1</name>
    <name evidence="13" type="synonym">RvY_04735.1</name>
    <name evidence="13" type="ORF">RvY_04735</name>
</gene>
<dbReference type="PANTHER" id="PTHR23284">
    <property type="entry name" value="PROLACTIN REGULATORY ELEMENT BINDING PROTEIN"/>
    <property type="match status" value="1"/>
</dbReference>
<keyword evidence="2" id="KW-0813">Transport</keyword>
<dbReference type="GO" id="GO:0005085">
    <property type="term" value="F:guanyl-nucleotide exchange factor activity"/>
    <property type="evidence" value="ECO:0007669"/>
    <property type="project" value="InterPro"/>
</dbReference>
<evidence type="ECO:0000256" key="1">
    <source>
        <dbReference type="ARBA" id="ARBA00004389"/>
    </source>
</evidence>
<dbReference type="PROSITE" id="PS50294">
    <property type="entry name" value="WD_REPEATS_REGION"/>
    <property type="match status" value="1"/>
</dbReference>
<accession>A0A1D1USN8</accession>
<keyword evidence="6" id="KW-0256">Endoplasmic reticulum</keyword>
<keyword evidence="10" id="KW-0472">Membrane</keyword>
<dbReference type="EMBL" id="BDGG01000002">
    <property type="protein sequence ID" value="GAU92686.1"/>
    <property type="molecule type" value="Genomic_DNA"/>
</dbReference>
<evidence type="ECO:0000313" key="13">
    <source>
        <dbReference type="EMBL" id="GAU92686.1"/>
    </source>
</evidence>
<comment type="subcellular location">
    <subcellularLocation>
        <location evidence="1">Endoplasmic reticulum membrane</location>
        <topology evidence="1">Single-pass membrane protein</topology>
    </subcellularLocation>
</comment>
<feature type="repeat" description="WD" evidence="11">
    <location>
        <begin position="263"/>
        <end position="304"/>
    </location>
</feature>
<evidence type="ECO:0000256" key="4">
    <source>
        <dbReference type="ARBA" id="ARBA00022692"/>
    </source>
</evidence>
<dbReference type="SMART" id="SM00320">
    <property type="entry name" value="WD40"/>
    <property type="match status" value="4"/>
</dbReference>
<evidence type="ECO:0000313" key="14">
    <source>
        <dbReference type="Proteomes" id="UP000186922"/>
    </source>
</evidence>
<protein>
    <submittedName>
        <fullName evidence="13">Uncharacterized protein</fullName>
    </submittedName>
</protein>
<keyword evidence="9" id="KW-1133">Transmembrane helix</keyword>
<evidence type="ECO:0000256" key="11">
    <source>
        <dbReference type="PROSITE-ProRule" id="PRU00221"/>
    </source>
</evidence>